<feature type="domain" description="Major facilitator superfamily (MFS) profile" evidence="8">
    <location>
        <begin position="1"/>
        <end position="196"/>
    </location>
</feature>
<dbReference type="AlphaFoldDB" id="A0AB38BIF6"/>
<organism evidence="10 12">
    <name type="scientific">Trichococcus flocculiformis</name>
    <dbReference type="NCBI Taxonomy" id="82803"/>
    <lineage>
        <taxon>Bacteria</taxon>
        <taxon>Bacillati</taxon>
        <taxon>Bacillota</taxon>
        <taxon>Bacilli</taxon>
        <taxon>Lactobacillales</taxon>
        <taxon>Carnobacteriaceae</taxon>
        <taxon>Trichococcus</taxon>
    </lineage>
</organism>
<comment type="caution">
    <text evidence="10">The sequence shown here is derived from an EMBL/GenBank/DDBJ whole genome shotgun (WGS) entry which is preliminary data.</text>
</comment>
<sequence length="417" mass="45877">MIKQIKYEKWQRQTALFLGSQTISLFGSSLVQYAIFWYLTLETQSGVIMTLSTIFGFLPTFFISPFAGVWADRYNRKRLIVLSDGIIALSTLVLVLLFLAGQRSIWILLATSAIRALGAGIQMPAVGAILPQIVPEKELTRINGLNGSIQAVVMLVSPMISGALYQFAPMEGIFLIDIVTAALAIAILVFFLKVPTHEKASQEQVSNYLQDMKLGFSYIQNHTFIKRLFLYFSLAFFMAAPVSFLSPLQVARSFGDDVWRLTAIEIAFSIGMIGGGLWIASWGGFKNRIHSIAAAIAVMGLCSFGMGVIPNFWIYLFLMGLVGLFIPLLNAPSMTLLQEKVEEDFLGRVFGVQSMVASAMMPLGMLVFGPLADRMAIEILMAVSGLFLMVVAFFAIRDRVLLEAGKPEPSDTGKESN</sequence>
<keyword evidence="2" id="KW-0813">Transport</keyword>
<dbReference type="Gene3D" id="1.20.1250.20">
    <property type="entry name" value="MFS general substrate transporter like domains"/>
    <property type="match status" value="1"/>
</dbReference>
<dbReference type="InterPro" id="IPR020846">
    <property type="entry name" value="MFS_dom"/>
</dbReference>
<dbReference type="PANTHER" id="PTHR43266">
    <property type="entry name" value="MACROLIDE-EFFLUX PROTEIN"/>
    <property type="match status" value="1"/>
</dbReference>
<evidence type="ECO:0000313" key="12">
    <source>
        <dbReference type="Proteomes" id="UP000199686"/>
    </source>
</evidence>
<dbReference type="SUPFAM" id="SSF103473">
    <property type="entry name" value="MFS general substrate transporter"/>
    <property type="match status" value="1"/>
</dbReference>
<evidence type="ECO:0000256" key="1">
    <source>
        <dbReference type="ARBA" id="ARBA00004651"/>
    </source>
</evidence>
<evidence type="ECO:0000256" key="6">
    <source>
        <dbReference type="ARBA" id="ARBA00023136"/>
    </source>
</evidence>
<dbReference type="EMBL" id="FJMZ01000027">
    <property type="protein sequence ID" value="CZQ97049.1"/>
    <property type="molecule type" value="Genomic_DNA"/>
</dbReference>
<evidence type="ECO:0000313" key="9">
    <source>
        <dbReference type="EMBL" id="CZQ97049.1"/>
    </source>
</evidence>
<reference evidence="9 11" key="1">
    <citation type="submission" date="2016-02" db="EMBL/GenBank/DDBJ databases">
        <authorList>
            <person name="Strepis N."/>
        </authorList>
    </citation>
    <scope>NUCLEOTIDE SEQUENCE [LARGE SCALE GENOMIC DNA]</scope>
    <source>
        <strain evidence="9">Trichococcus flocculiformis</strain>
    </source>
</reference>
<comment type="subcellular location">
    <subcellularLocation>
        <location evidence="1">Cell membrane</location>
        <topology evidence="1">Multi-pass membrane protein</topology>
    </subcellularLocation>
</comment>
<keyword evidence="11" id="KW-1185">Reference proteome</keyword>
<dbReference type="CDD" id="cd06173">
    <property type="entry name" value="MFS_MefA_like"/>
    <property type="match status" value="1"/>
</dbReference>
<feature type="transmembrane region" description="Helical" evidence="7">
    <location>
        <begin position="142"/>
        <end position="167"/>
    </location>
</feature>
<feature type="transmembrane region" description="Helical" evidence="7">
    <location>
        <begin position="173"/>
        <end position="192"/>
    </location>
</feature>
<dbReference type="EMBL" id="FOQC01000020">
    <property type="protein sequence ID" value="SFH85715.1"/>
    <property type="molecule type" value="Genomic_DNA"/>
</dbReference>
<dbReference type="RefSeq" id="WP_086989487.1">
    <property type="nucleotide sequence ID" value="NZ_CP089787.1"/>
</dbReference>
<feature type="transmembrane region" description="Helical" evidence="7">
    <location>
        <begin position="292"/>
        <end position="309"/>
    </location>
</feature>
<protein>
    <submittedName>
        <fullName evidence="10">MFS transporter, DHA3 family, macrolide efflux protein</fullName>
    </submittedName>
</protein>
<evidence type="ECO:0000256" key="7">
    <source>
        <dbReference type="SAM" id="Phobius"/>
    </source>
</evidence>
<evidence type="ECO:0000256" key="4">
    <source>
        <dbReference type="ARBA" id="ARBA00022692"/>
    </source>
</evidence>
<dbReference type="InterPro" id="IPR011701">
    <property type="entry name" value="MFS"/>
</dbReference>
<name>A0AB38BIF6_9LACT</name>
<feature type="transmembrane region" description="Helical" evidence="7">
    <location>
        <begin position="258"/>
        <end position="280"/>
    </location>
</feature>
<feature type="transmembrane region" description="Helical" evidence="7">
    <location>
        <begin position="315"/>
        <end position="337"/>
    </location>
</feature>
<gene>
    <name evidence="10" type="ORF">SAMN04488507_10208</name>
    <name evidence="9" type="ORF">TFLO_2145</name>
</gene>
<dbReference type="InterPro" id="IPR036259">
    <property type="entry name" value="MFS_trans_sf"/>
</dbReference>
<dbReference type="Proteomes" id="UP000199686">
    <property type="component" value="Unassembled WGS sequence"/>
</dbReference>
<reference evidence="10 12" key="2">
    <citation type="submission" date="2016-10" db="EMBL/GenBank/DDBJ databases">
        <authorList>
            <person name="Varghese N."/>
            <person name="Submissions S."/>
        </authorList>
    </citation>
    <scope>NUCLEOTIDE SEQUENCE [LARGE SCALE GENOMIC DNA]</scope>
    <source>
        <strain evidence="10 12">DSM 2094</strain>
    </source>
</reference>
<dbReference type="PROSITE" id="PS50850">
    <property type="entry name" value="MFS"/>
    <property type="match status" value="1"/>
</dbReference>
<feature type="transmembrane region" description="Helical" evidence="7">
    <location>
        <begin position="15"/>
        <end position="39"/>
    </location>
</feature>
<dbReference type="GO" id="GO:0022857">
    <property type="term" value="F:transmembrane transporter activity"/>
    <property type="evidence" value="ECO:0007669"/>
    <property type="project" value="InterPro"/>
</dbReference>
<feature type="transmembrane region" description="Helical" evidence="7">
    <location>
        <begin position="79"/>
        <end position="99"/>
    </location>
</feature>
<keyword evidence="6 7" id="KW-0472">Membrane</keyword>
<keyword evidence="4 7" id="KW-0812">Transmembrane</keyword>
<evidence type="ECO:0000313" key="11">
    <source>
        <dbReference type="Proteomes" id="UP000195947"/>
    </source>
</evidence>
<feature type="transmembrane region" description="Helical" evidence="7">
    <location>
        <begin position="105"/>
        <end position="130"/>
    </location>
</feature>
<dbReference type="Proteomes" id="UP000195947">
    <property type="component" value="Unassembled WGS sequence"/>
</dbReference>
<keyword evidence="3" id="KW-1003">Cell membrane</keyword>
<evidence type="ECO:0000256" key="5">
    <source>
        <dbReference type="ARBA" id="ARBA00022989"/>
    </source>
</evidence>
<dbReference type="GO" id="GO:0005886">
    <property type="term" value="C:plasma membrane"/>
    <property type="evidence" value="ECO:0007669"/>
    <property type="project" value="UniProtKB-SubCell"/>
</dbReference>
<feature type="transmembrane region" description="Helical" evidence="7">
    <location>
        <begin position="45"/>
        <end position="67"/>
    </location>
</feature>
<dbReference type="PANTHER" id="PTHR43266:SF10">
    <property type="entry name" value="BACILYSIN EXPORTER BACE-RELATED"/>
    <property type="match status" value="1"/>
</dbReference>
<feature type="transmembrane region" description="Helical" evidence="7">
    <location>
        <begin position="349"/>
        <end position="369"/>
    </location>
</feature>
<accession>A0AB38BIF6</accession>
<feature type="transmembrane region" description="Helical" evidence="7">
    <location>
        <begin position="228"/>
        <end position="246"/>
    </location>
</feature>
<proteinExistence type="predicted"/>
<evidence type="ECO:0000259" key="8">
    <source>
        <dbReference type="PROSITE" id="PS50850"/>
    </source>
</evidence>
<feature type="transmembrane region" description="Helical" evidence="7">
    <location>
        <begin position="375"/>
        <end position="396"/>
    </location>
</feature>
<evidence type="ECO:0000256" key="2">
    <source>
        <dbReference type="ARBA" id="ARBA00022448"/>
    </source>
</evidence>
<evidence type="ECO:0000313" key="10">
    <source>
        <dbReference type="EMBL" id="SFH85715.1"/>
    </source>
</evidence>
<evidence type="ECO:0000256" key="3">
    <source>
        <dbReference type="ARBA" id="ARBA00022475"/>
    </source>
</evidence>
<keyword evidence="5 7" id="KW-1133">Transmembrane helix</keyword>
<dbReference type="Pfam" id="PF07690">
    <property type="entry name" value="MFS_1"/>
    <property type="match status" value="1"/>
</dbReference>